<dbReference type="Proteomes" id="UP000016944">
    <property type="component" value="Plasmid IRBL74_p"/>
</dbReference>
<organism evidence="1 2">
    <name type="scientific">Agrobacterium pusense</name>
    <dbReference type="NCBI Taxonomy" id="648995"/>
    <lineage>
        <taxon>Bacteria</taxon>
        <taxon>Pseudomonadati</taxon>
        <taxon>Pseudomonadota</taxon>
        <taxon>Alphaproteobacteria</taxon>
        <taxon>Hyphomicrobiales</taxon>
        <taxon>Rhizobiaceae</taxon>
        <taxon>Rhizobium/Agrobacterium group</taxon>
        <taxon>Agrobacterium</taxon>
    </lineage>
</organism>
<geneLocation type="plasmid" evidence="1 2">
    <name>IRBL74_p</name>
</geneLocation>
<gene>
    <name evidence="1" type="ORF">BN877_p0558</name>
</gene>
<evidence type="ECO:0000313" key="2">
    <source>
        <dbReference type="Proteomes" id="UP000016944"/>
    </source>
</evidence>
<name>U4QFI1_9HYPH</name>
<dbReference type="PATRIC" id="fig|424182.3.peg.5252"/>
<dbReference type="HOGENOM" id="CLU_2755143_0_0_5"/>
<evidence type="ECO:0000313" key="1">
    <source>
        <dbReference type="EMBL" id="CDI12275.1"/>
    </source>
</evidence>
<sequence>MSWISFLRIYRLDGEPNAATVLLKDGYFYKTIAPDLEQISMGSGPSRSFLPAEDFRFNDRRRCPVRTDRA</sequence>
<accession>U4QFI1</accession>
<dbReference type="KEGG" id="rir:BN877_p0558"/>
<protein>
    <submittedName>
        <fullName evidence="1">Uncharacterized protein</fullName>
    </submittedName>
</protein>
<dbReference type="EMBL" id="HG518324">
    <property type="protein sequence ID" value="CDI12275.1"/>
    <property type="molecule type" value="Genomic_DNA"/>
</dbReference>
<proteinExistence type="predicted"/>
<dbReference type="AlphaFoldDB" id="U4QFI1"/>
<keyword evidence="1" id="KW-0614">Plasmid</keyword>
<reference evidence="1 2" key="1">
    <citation type="journal article" date="2013" name="Genome Announc.">
        <title>Complete Genome Sequence of the Sesbania Symbiont and Rice Growth-Promoting Endophyte Rhizobium sp. Strain IRBG74.</title>
        <authorList>
            <person name="Crook M.B."/>
            <person name="Mitra S."/>
            <person name="Ane J.M."/>
            <person name="Sadowsky M.J."/>
            <person name="Gyaneshwar P."/>
        </authorList>
    </citation>
    <scope>NUCLEOTIDE SEQUENCE [LARGE SCALE GENOMIC DNA]</scope>
    <source>
        <strain evidence="1 2">IRBG74</strain>
        <plasmid evidence="2">IRBL74_p</plasmid>
    </source>
</reference>